<comment type="catalytic activity">
    <reaction evidence="5">
        <text>(5R)-5-hydroxy-L-lysine + GTP = (5R)-5-phosphooxy-L-lysine + GDP + H(+)</text>
        <dbReference type="Rhea" id="RHEA:19049"/>
        <dbReference type="ChEBI" id="CHEBI:15378"/>
        <dbReference type="ChEBI" id="CHEBI:37565"/>
        <dbReference type="ChEBI" id="CHEBI:57882"/>
        <dbReference type="ChEBI" id="CHEBI:58189"/>
        <dbReference type="ChEBI" id="CHEBI:58357"/>
        <dbReference type="EC" id="2.7.1.81"/>
    </reaction>
</comment>
<comment type="subcellular location">
    <subcellularLocation>
        <location evidence="1">Cytoplasm</location>
    </subcellularLocation>
</comment>
<evidence type="ECO:0000256" key="4">
    <source>
        <dbReference type="ARBA" id="ARBA00022777"/>
    </source>
</evidence>
<gene>
    <name evidence="10" type="ORF">QNA08_13145</name>
</gene>
<evidence type="ECO:0000313" key="10">
    <source>
        <dbReference type="EMBL" id="MDJ1159185.1"/>
    </source>
</evidence>
<organism evidence="10 11">
    <name type="scientific">Chelatococcus albus</name>
    <dbReference type="NCBI Taxonomy" id="3047466"/>
    <lineage>
        <taxon>Bacteria</taxon>
        <taxon>Pseudomonadati</taxon>
        <taxon>Pseudomonadota</taxon>
        <taxon>Alphaproteobacteria</taxon>
        <taxon>Hyphomicrobiales</taxon>
        <taxon>Chelatococcaceae</taxon>
        <taxon>Chelatococcus</taxon>
    </lineage>
</organism>
<comment type="function">
    <text evidence="6">Catalyzes the GTP-dependent phosphorylation of 5-hydroxy-L-lysine.</text>
</comment>
<proteinExistence type="predicted"/>
<dbReference type="InterPro" id="IPR011009">
    <property type="entry name" value="Kinase-like_dom_sf"/>
</dbReference>
<dbReference type="PANTHER" id="PTHR21064:SF1">
    <property type="entry name" value="HYDROXYLYSINE KINASE"/>
    <property type="match status" value="1"/>
</dbReference>
<accession>A0ABT7AIH7</accession>
<reference evidence="10 11" key="1">
    <citation type="submission" date="2023-05" db="EMBL/GenBank/DDBJ databases">
        <title>Chelatococcus sp. nov., a moderately thermophilic bacterium isolated from hot spring microbial mat.</title>
        <authorList>
            <person name="Hu C.-J."/>
            <person name="Li W.-J."/>
        </authorList>
    </citation>
    <scope>NUCLEOTIDE SEQUENCE [LARGE SCALE GENOMIC DNA]</scope>
    <source>
        <strain evidence="10 11">SYSU G07232</strain>
    </source>
</reference>
<dbReference type="InterPro" id="IPR050249">
    <property type="entry name" value="Pseudomonas-type_ThrB"/>
</dbReference>
<dbReference type="Gene3D" id="3.90.1200.10">
    <property type="match status" value="1"/>
</dbReference>
<evidence type="ECO:0000256" key="2">
    <source>
        <dbReference type="ARBA" id="ARBA00022490"/>
    </source>
</evidence>
<dbReference type="PANTHER" id="PTHR21064">
    <property type="entry name" value="AMINOGLYCOSIDE PHOSPHOTRANSFERASE DOMAIN-CONTAINING PROTEIN-RELATED"/>
    <property type="match status" value="1"/>
</dbReference>
<dbReference type="EMBL" id="JASJEV010000007">
    <property type="protein sequence ID" value="MDJ1159185.1"/>
    <property type="molecule type" value="Genomic_DNA"/>
</dbReference>
<keyword evidence="3" id="KW-0808">Transferase</keyword>
<evidence type="ECO:0000259" key="9">
    <source>
        <dbReference type="Pfam" id="PF01636"/>
    </source>
</evidence>
<comment type="caution">
    <text evidence="10">The sequence shown here is derived from an EMBL/GenBank/DDBJ whole genome shotgun (WGS) entry which is preliminary data.</text>
</comment>
<dbReference type="InterPro" id="IPR002575">
    <property type="entry name" value="Aminoglycoside_PTrfase"/>
</dbReference>
<evidence type="ECO:0000256" key="7">
    <source>
        <dbReference type="ARBA" id="ARBA00038873"/>
    </source>
</evidence>
<evidence type="ECO:0000256" key="5">
    <source>
        <dbReference type="ARBA" id="ARBA00036820"/>
    </source>
</evidence>
<dbReference type="Proteomes" id="UP001321492">
    <property type="component" value="Unassembled WGS sequence"/>
</dbReference>
<dbReference type="Pfam" id="PF01636">
    <property type="entry name" value="APH"/>
    <property type="match status" value="1"/>
</dbReference>
<sequence>MANRGRNDIGSLLASAVPAITAREAEDLARRYFGIEAVAGDLAGERDRNFHLAAADGRHYVLKVGNPAEDRQVTALQTQALRHIAAVDPALPVPRVSVTRHGEAELALARADGEVWTVRILSYLPGEPLHRAARGSAQRRNLGACLARLDRALRGFFHLAAGHELMWDLKHASRVRAFFVHIPDAGRRALAARFLDAFERHALPLLPALRAQVIHNDMNPHNVLVRPDAPDEIAGIIDFGDMVHAPLVNDLAIACAYQLGEGGHPLAAIGEVVAGYHAVLPLEPDEIDLLFDLVATRMVLTVAISGWRAARHPDNRDYVLRNNARAWAGLGRLAALTRGEARDVLHAACRAEKPRCR</sequence>
<keyword evidence="11" id="KW-1185">Reference proteome</keyword>
<dbReference type="RefSeq" id="WP_283741164.1">
    <property type="nucleotide sequence ID" value="NZ_JASJEV010000007.1"/>
</dbReference>
<dbReference type="EC" id="2.7.1.81" evidence="7"/>
<evidence type="ECO:0000256" key="3">
    <source>
        <dbReference type="ARBA" id="ARBA00022679"/>
    </source>
</evidence>
<evidence type="ECO:0000256" key="1">
    <source>
        <dbReference type="ARBA" id="ARBA00004496"/>
    </source>
</evidence>
<name>A0ABT7AIH7_9HYPH</name>
<evidence type="ECO:0000256" key="8">
    <source>
        <dbReference type="ARBA" id="ARBA00040505"/>
    </source>
</evidence>
<dbReference type="SUPFAM" id="SSF56112">
    <property type="entry name" value="Protein kinase-like (PK-like)"/>
    <property type="match status" value="1"/>
</dbReference>
<evidence type="ECO:0000313" key="11">
    <source>
        <dbReference type="Proteomes" id="UP001321492"/>
    </source>
</evidence>
<protein>
    <recommendedName>
        <fullName evidence="8">Hydroxylysine kinase</fullName>
        <ecNumber evidence="7">2.7.1.81</ecNumber>
    </recommendedName>
</protein>
<evidence type="ECO:0000256" key="6">
    <source>
        <dbReference type="ARBA" id="ARBA00037368"/>
    </source>
</evidence>
<feature type="domain" description="Aminoglycoside phosphotransferase" evidence="9">
    <location>
        <begin position="43"/>
        <end position="276"/>
    </location>
</feature>
<keyword evidence="2" id="KW-0963">Cytoplasm</keyword>
<keyword evidence="4" id="KW-0418">Kinase</keyword>